<dbReference type="eggNOG" id="ENOG502RD9U">
    <property type="taxonomic scope" value="Eukaryota"/>
</dbReference>
<evidence type="ECO:0008006" key="4">
    <source>
        <dbReference type="Google" id="ProtNLM"/>
    </source>
</evidence>
<name>F0XA05_GROCL</name>
<dbReference type="Proteomes" id="UP000007796">
    <property type="component" value="Unassembled WGS sequence"/>
</dbReference>
<evidence type="ECO:0000313" key="2">
    <source>
        <dbReference type="EMBL" id="EFX05765.1"/>
    </source>
</evidence>
<accession>F0XA05</accession>
<dbReference type="EMBL" id="GL629735">
    <property type="protein sequence ID" value="EFX05765.1"/>
    <property type="molecule type" value="Genomic_DNA"/>
</dbReference>
<dbReference type="OrthoDB" id="5416097at2759"/>
<protein>
    <recommendedName>
        <fullName evidence="4">HNH nuclease domain-containing protein</fullName>
    </recommendedName>
</protein>
<dbReference type="AlphaFoldDB" id="F0XA05"/>
<reference evidence="2 3" key="1">
    <citation type="journal article" date="2011" name="Proc. Natl. Acad. Sci. U.S.A.">
        <title>Genome and transcriptome analyses of the mountain pine beetle-fungal symbiont Grosmannia clavigera, a lodgepole pine pathogen.</title>
        <authorList>
            <person name="DiGuistini S."/>
            <person name="Wang Y."/>
            <person name="Liao N.Y."/>
            <person name="Taylor G."/>
            <person name="Tanguay P."/>
            <person name="Feau N."/>
            <person name="Henrissat B."/>
            <person name="Chan S.K."/>
            <person name="Hesse-Orce U."/>
            <person name="Alamouti S.M."/>
            <person name="Tsui C.K.M."/>
            <person name="Docking R.T."/>
            <person name="Levasseur A."/>
            <person name="Haridas S."/>
            <person name="Robertson G."/>
            <person name="Birol I."/>
            <person name="Holt R.A."/>
            <person name="Marra M.A."/>
            <person name="Hamelin R.C."/>
            <person name="Hirst M."/>
            <person name="Jones S.J.M."/>
            <person name="Bohlmann J."/>
            <person name="Breuil C."/>
        </authorList>
    </citation>
    <scope>NUCLEOTIDE SEQUENCE [LARGE SCALE GENOMIC DNA]</scope>
    <source>
        <strain evidence="3">kw1407 / UAMH 11150</strain>
    </source>
</reference>
<dbReference type="HOGENOM" id="CLU_039755_1_1_1"/>
<proteinExistence type="predicted"/>
<gene>
    <name evidence="2" type="ORF">CMQ_3834</name>
</gene>
<keyword evidence="3" id="KW-1185">Reference proteome</keyword>
<dbReference type="GeneID" id="25976978"/>
<feature type="compositionally biased region" description="Basic and acidic residues" evidence="1">
    <location>
        <begin position="136"/>
        <end position="151"/>
    </location>
</feature>
<dbReference type="InParanoid" id="F0XA05"/>
<feature type="region of interest" description="Disordered" evidence="1">
    <location>
        <begin position="136"/>
        <end position="163"/>
    </location>
</feature>
<sequence>MASSFIHQALDQFLEQNPPREYINALKSFLDTPFPTMRSATWIPSADEVAIRQDLANELLKNIQATYPMLTAFTAVQVSILLLMPLDLLRDLVRNTKLGPDANVGHVLNAIAGFHWVRESMRDLIRYFLQGKHPDAATKKRKAPNKERHAVEGPPESSTHRNEAEKQMVISYVSLIEASLGTSDKAWNMISLNPYLHAWWAKPHWGIECSGIVPRGEKHAVVILFHWMPHKKGDPRRTIRVEPGTNDCQRMADALAEGSYGEGRGPDLKGYANAIQHSSFRPIVTGQEFEIALDTLEEANNMRKMINIQWACVRVAAMSGSAGPDDLDEDFSEFDFEREAFEREMMLKGSDDDDYSTDN</sequence>
<dbReference type="RefSeq" id="XP_014175247.1">
    <property type="nucleotide sequence ID" value="XM_014319772.1"/>
</dbReference>
<evidence type="ECO:0000256" key="1">
    <source>
        <dbReference type="SAM" id="MobiDB-lite"/>
    </source>
</evidence>
<organism evidence="3">
    <name type="scientific">Grosmannia clavigera (strain kw1407 / UAMH 11150)</name>
    <name type="common">Blue stain fungus</name>
    <name type="synonym">Graphiocladiella clavigera</name>
    <dbReference type="NCBI Taxonomy" id="655863"/>
    <lineage>
        <taxon>Eukaryota</taxon>
        <taxon>Fungi</taxon>
        <taxon>Dikarya</taxon>
        <taxon>Ascomycota</taxon>
        <taxon>Pezizomycotina</taxon>
        <taxon>Sordariomycetes</taxon>
        <taxon>Sordariomycetidae</taxon>
        <taxon>Ophiostomatales</taxon>
        <taxon>Ophiostomataceae</taxon>
        <taxon>Leptographium</taxon>
    </lineage>
</organism>
<evidence type="ECO:0000313" key="3">
    <source>
        <dbReference type="Proteomes" id="UP000007796"/>
    </source>
</evidence>